<dbReference type="EMBL" id="LLXH01000091">
    <property type="protein sequence ID" value="PKC73314.1"/>
    <property type="molecule type" value="Genomic_DNA"/>
</dbReference>
<dbReference type="VEuPathDB" id="FungiDB:RhiirFUN_007214"/>
<dbReference type="PANTHER" id="PTHR31424:SF5">
    <property type="entry name" value="APPLE DOMAIN-CONTAINING PROTEIN"/>
    <property type="match status" value="1"/>
</dbReference>
<dbReference type="PANTHER" id="PTHR31424">
    <property type="entry name" value="PROTEIN CBG23806"/>
    <property type="match status" value="1"/>
</dbReference>
<evidence type="ECO:0000313" key="2">
    <source>
        <dbReference type="Proteomes" id="UP000232688"/>
    </source>
</evidence>
<organism evidence="1 2">
    <name type="scientific">Rhizophagus irregularis</name>
    <dbReference type="NCBI Taxonomy" id="588596"/>
    <lineage>
        <taxon>Eukaryota</taxon>
        <taxon>Fungi</taxon>
        <taxon>Fungi incertae sedis</taxon>
        <taxon>Mucoromycota</taxon>
        <taxon>Glomeromycotina</taxon>
        <taxon>Glomeromycetes</taxon>
        <taxon>Glomerales</taxon>
        <taxon>Glomeraceae</taxon>
        <taxon>Rhizophagus</taxon>
    </lineage>
</organism>
<accession>A0A2N0SCQ7</accession>
<comment type="caution">
    <text evidence="1">The sequence shown here is derived from an EMBL/GenBank/DDBJ whole genome shotgun (WGS) entry which is preliminary data.</text>
</comment>
<dbReference type="VEuPathDB" id="FungiDB:FUN_003545"/>
<dbReference type="VEuPathDB" id="FungiDB:RhiirA1_530536"/>
<name>A0A2N0SCQ7_9GLOM</name>
<reference evidence="1 2" key="1">
    <citation type="submission" date="2017-10" db="EMBL/GenBank/DDBJ databases">
        <title>Extensive intraspecific genome diversity in a model arbuscular mycorrhizal fungus.</title>
        <authorList>
            <person name="Chen E.C.H."/>
            <person name="Morin E."/>
            <person name="Baudet D."/>
            <person name="Noel J."/>
            <person name="Ndikumana S."/>
            <person name="Charron P."/>
            <person name="St-Onge C."/>
            <person name="Giorgi J."/>
            <person name="Grigoriev I.V."/>
            <person name="Roux C."/>
            <person name="Martin F.M."/>
            <person name="Corradi N."/>
        </authorList>
    </citation>
    <scope>NUCLEOTIDE SEQUENCE [LARGE SCALE GENOMIC DNA]</scope>
    <source>
        <strain evidence="1 2">A1</strain>
    </source>
</reference>
<dbReference type="Proteomes" id="UP000232688">
    <property type="component" value="Unassembled WGS sequence"/>
</dbReference>
<proteinExistence type="predicted"/>
<reference evidence="1 2" key="2">
    <citation type="submission" date="2017-10" db="EMBL/GenBank/DDBJ databases">
        <title>Genome analyses suggest a sexual origin of heterokaryosis in a supposedly ancient asexual fungus.</title>
        <authorList>
            <person name="Corradi N."/>
            <person name="Sedzielewska K."/>
            <person name="Noel J."/>
            <person name="Charron P."/>
            <person name="Farinelli L."/>
            <person name="Marton T."/>
            <person name="Kruger M."/>
            <person name="Pelin A."/>
            <person name="Brachmann A."/>
            <person name="Corradi N."/>
        </authorList>
    </citation>
    <scope>NUCLEOTIDE SEQUENCE [LARGE SCALE GENOMIC DNA]</scope>
    <source>
        <strain evidence="1 2">A1</strain>
    </source>
</reference>
<evidence type="ECO:0000313" key="1">
    <source>
        <dbReference type="EMBL" id="PKC73314.1"/>
    </source>
</evidence>
<sequence>MFMICTTWVLPKSELCTTKILSTEKIENYIMTNRIFHEDYPNNPYIYAQYTSGGKIFHSKYKIIALGHYLQNVKYTQKNKHGVQYQIPDGYIVKTEVAGQMLCCETKYTFASKVLYTVTWKEGRAEWMVSSERSASGAVSAFLRKTNRKKSQHSGTHVFGFDIVILHQARIEQFGRSPAVKVVDKRKRPLNEVSISQQNKRFASFGKEAHEKIKQLIVKHQMILESENPICIYNMELECENQIISIKYNSIISNAKLDAYVRACDKALLGRDGYRRLAAVEARLVLFNLDKDITQQPVLDEDEFQENSDGIVVDEQEIGNGVYRSIRSLLKILIPIWSKSILQPGETINLKLGGDRRNVRRKQNHVMITVCLLNEKDEVLKPDHQYCICFYVGKEKYETLAKVGHLFEYQLWDLKENGIYDDNGIHWPIEFFFSGDWKFMYNIMGLNAPNAKYFCLYCNCETGERWNMDLQWPINENTKCKKKPALFPAIKQENYIPDELHLLLRISDVLMECFFNDLFKKKEFEQQIKSQIEQTMKTIKVHFEFFKSKSHGQRGEDIEKLWRDFYGLYVVLRKPFLTNSEIDDFEIKVRLFFGGTTMGGEIKGKSVVHDIMEFENCQLYYLINNTPQEIQMQNINAENKEN</sequence>
<dbReference type="AlphaFoldDB" id="A0A2N0SCQ7"/>
<protein>
    <submittedName>
        <fullName evidence="1">Uncharacterized protein</fullName>
    </submittedName>
</protein>
<gene>
    <name evidence="1" type="ORF">RhiirA1_530536</name>
</gene>